<evidence type="ECO:0000256" key="3">
    <source>
        <dbReference type="ARBA" id="ARBA00022448"/>
    </source>
</evidence>
<dbReference type="EMBL" id="KK120343">
    <property type="protein sequence ID" value="KFM78078.1"/>
    <property type="molecule type" value="Genomic_DNA"/>
</dbReference>
<evidence type="ECO:0000313" key="14">
    <source>
        <dbReference type="Proteomes" id="UP000054359"/>
    </source>
</evidence>
<keyword evidence="3 12" id="KW-0813">Transport</keyword>
<evidence type="ECO:0000256" key="12">
    <source>
        <dbReference type="RuleBase" id="RU000679"/>
    </source>
</evidence>
<reference evidence="13 14" key="1">
    <citation type="submission" date="2013-11" db="EMBL/GenBank/DDBJ databases">
        <title>Genome sequencing of Stegodyphus mimosarum.</title>
        <authorList>
            <person name="Bechsgaard J."/>
        </authorList>
    </citation>
    <scope>NUCLEOTIDE SEQUENCE [LARGE SCALE GENOMIC DNA]</scope>
</reference>
<evidence type="ECO:0000256" key="1">
    <source>
        <dbReference type="ARBA" id="ARBA00004141"/>
    </source>
</evidence>
<sequence length="197" mass="22419">MKSSNKPCILGNRTWKECRQCPPLFSSPVLSERVKYTLDVLDEIYSTQAKTFMNHYTNTDAGSRKCYGYMLDELIQKCSFNSLKCNESDFMFFQSMQYGNCYTFNKDSGSNTALRNVSKVGSDNGLELELDLNLNSYLDLTQSVGARVVIHNPDEDPNPEDDGINISPGFETHISMIKTTVQRLPAPYRDKCINYKK</sequence>
<dbReference type="GO" id="GO:0005886">
    <property type="term" value="C:plasma membrane"/>
    <property type="evidence" value="ECO:0007669"/>
    <property type="project" value="TreeGrafter"/>
</dbReference>
<feature type="non-terminal residue" evidence="13">
    <location>
        <position position="197"/>
    </location>
</feature>
<keyword evidence="4 12" id="KW-0894">Sodium channel</keyword>
<dbReference type="Gene3D" id="2.60.470.10">
    <property type="entry name" value="Acid-sensing ion channels like domains"/>
    <property type="match status" value="1"/>
</dbReference>
<evidence type="ECO:0000256" key="10">
    <source>
        <dbReference type="ARBA" id="ARBA00023201"/>
    </source>
</evidence>
<dbReference type="PANTHER" id="PTHR11690:SF248">
    <property type="entry name" value="PICKPOCKET 17, ISOFORM A"/>
    <property type="match status" value="1"/>
</dbReference>
<proteinExistence type="inferred from homology"/>
<dbReference type="OrthoDB" id="10051479at2759"/>
<dbReference type="Pfam" id="PF00858">
    <property type="entry name" value="ASC"/>
    <property type="match status" value="1"/>
</dbReference>
<evidence type="ECO:0000256" key="5">
    <source>
        <dbReference type="ARBA" id="ARBA00022692"/>
    </source>
</evidence>
<organism evidence="13 14">
    <name type="scientific">Stegodyphus mimosarum</name>
    <name type="common">African social velvet spider</name>
    <dbReference type="NCBI Taxonomy" id="407821"/>
    <lineage>
        <taxon>Eukaryota</taxon>
        <taxon>Metazoa</taxon>
        <taxon>Ecdysozoa</taxon>
        <taxon>Arthropoda</taxon>
        <taxon>Chelicerata</taxon>
        <taxon>Arachnida</taxon>
        <taxon>Araneae</taxon>
        <taxon>Araneomorphae</taxon>
        <taxon>Entelegynae</taxon>
        <taxon>Eresoidea</taxon>
        <taxon>Eresidae</taxon>
        <taxon>Stegodyphus</taxon>
    </lineage>
</organism>
<dbReference type="AlphaFoldDB" id="A0A087UL39"/>
<comment type="similarity">
    <text evidence="2 12">Belongs to the amiloride-sensitive sodium channel (TC 1.A.6) family.</text>
</comment>
<evidence type="ECO:0000313" key="13">
    <source>
        <dbReference type="EMBL" id="KFM78078.1"/>
    </source>
</evidence>
<keyword evidence="5 12" id="KW-0812">Transmembrane</keyword>
<keyword evidence="11 12" id="KW-0407">Ion channel</keyword>
<evidence type="ECO:0000256" key="7">
    <source>
        <dbReference type="ARBA" id="ARBA00023053"/>
    </source>
</evidence>
<dbReference type="GO" id="GO:0015280">
    <property type="term" value="F:ligand-gated sodium channel activity"/>
    <property type="evidence" value="ECO:0007669"/>
    <property type="project" value="TreeGrafter"/>
</dbReference>
<keyword evidence="7" id="KW-0915">Sodium</keyword>
<comment type="subcellular location">
    <subcellularLocation>
        <location evidence="1">Membrane</location>
        <topology evidence="1">Multi-pass membrane protein</topology>
    </subcellularLocation>
</comment>
<evidence type="ECO:0000256" key="6">
    <source>
        <dbReference type="ARBA" id="ARBA00022989"/>
    </source>
</evidence>
<dbReference type="PANTHER" id="PTHR11690">
    <property type="entry name" value="AMILORIDE-SENSITIVE SODIUM CHANNEL-RELATED"/>
    <property type="match status" value="1"/>
</dbReference>
<dbReference type="Proteomes" id="UP000054359">
    <property type="component" value="Unassembled WGS sequence"/>
</dbReference>
<keyword evidence="9" id="KW-0472">Membrane</keyword>
<keyword evidence="14" id="KW-1185">Reference proteome</keyword>
<gene>
    <name evidence="13" type="ORF">X975_24636</name>
</gene>
<evidence type="ECO:0000256" key="2">
    <source>
        <dbReference type="ARBA" id="ARBA00007193"/>
    </source>
</evidence>
<keyword evidence="8 12" id="KW-0406">Ion transport</keyword>
<evidence type="ECO:0000256" key="11">
    <source>
        <dbReference type="ARBA" id="ARBA00023303"/>
    </source>
</evidence>
<dbReference type="InterPro" id="IPR001873">
    <property type="entry name" value="ENaC"/>
</dbReference>
<dbReference type="PRINTS" id="PR01078">
    <property type="entry name" value="AMINACHANNEL"/>
</dbReference>
<dbReference type="OMA" id="ANGSKKC"/>
<keyword evidence="6" id="KW-1133">Transmembrane helix</keyword>
<evidence type="ECO:0000256" key="9">
    <source>
        <dbReference type="ARBA" id="ARBA00023136"/>
    </source>
</evidence>
<evidence type="ECO:0000256" key="8">
    <source>
        <dbReference type="ARBA" id="ARBA00023065"/>
    </source>
</evidence>
<accession>A0A087UL39</accession>
<dbReference type="STRING" id="407821.A0A087UL39"/>
<keyword evidence="10 12" id="KW-0739">Sodium transport</keyword>
<name>A0A087UL39_STEMI</name>
<protein>
    <submittedName>
        <fullName evidence="13">Amiloride-sensitive sodium channel subunit alpha</fullName>
    </submittedName>
</protein>
<evidence type="ECO:0000256" key="4">
    <source>
        <dbReference type="ARBA" id="ARBA00022461"/>
    </source>
</evidence>